<keyword evidence="5" id="KW-0443">Lipid metabolism</keyword>
<keyword evidence="4" id="KW-0949">S-adenosyl-L-methionine</keyword>
<gene>
    <name evidence="6" type="ORF">JMJ54_15615</name>
</gene>
<name>A0ABS2BNQ8_9NEIS</name>
<dbReference type="InterPro" id="IPR003333">
    <property type="entry name" value="CMAS"/>
</dbReference>
<evidence type="ECO:0000313" key="7">
    <source>
        <dbReference type="Proteomes" id="UP000809431"/>
    </source>
</evidence>
<dbReference type="Gene3D" id="3.40.50.150">
    <property type="entry name" value="Vaccinia Virus protein VP39"/>
    <property type="match status" value="1"/>
</dbReference>
<evidence type="ECO:0000256" key="2">
    <source>
        <dbReference type="ARBA" id="ARBA00022603"/>
    </source>
</evidence>
<keyword evidence="7" id="KW-1185">Reference proteome</keyword>
<dbReference type="PANTHER" id="PTHR43667:SF2">
    <property type="entry name" value="FATTY ACID C-METHYL TRANSFERASE"/>
    <property type="match status" value="1"/>
</dbReference>
<dbReference type="GO" id="GO:0032259">
    <property type="term" value="P:methylation"/>
    <property type="evidence" value="ECO:0007669"/>
    <property type="project" value="UniProtKB-KW"/>
</dbReference>
<comment type="similarity">
    <text evidence="1">Belongs to the CFA/CMAS family.</text>
</comment>
<dbReference type="InterPro" id="IPR029063">
    <property type="entry name" value="SAM-dependent_MTases_sf"/>
</dbReference>
<evidence type="ECO:0000256" key="3">
    <source>
        <dbReference type="ARBA" id="ARBA00022679"/>
    </source>
</evidence>
<evidence type="ECO:0000256" key="5">
    <source>
        <dbReference type="ARBA" id="ARBA00023098"/>
    </source>
</evidence>
<evidence type="ECO:0000313" key="6">
    <source>
        <dbReference type="EMBL" id="MBM3117262.1"/>
    </source>
</evidence>
<protein>
    <submittedName>
        <fullName evidence="6">Class I SAM-dependent methyltransferase</fullName>
    </submittedName>
</protein>
<dbReference type="EMBL" id="JAESND010000009">
    <property type="protein sequence ID" value="MBM3117262.1"/>
    <property type="molecule type" value="Genomic_DNA"/>
</dbReference>
<keyword evidence="2 6" id="KW-0489">Methyltransferase</keyword>
<dbReference type="RefSeq" id="WP_203539487.1">
    <property type="nucleotide sequence ID" value="NZ_JAESND010000009.1"/>
</dbReference>
<dbReference type="CDD" id="cd02440">
    <property type="entry name" value="AdoMet_MTases"/>
    <property type="match status" value="1"/>
</dbReference>
<dbReference type="Pfam" id="PF02353">
    <property type="entry name" value="CMAS"/>
    <property type="match status" value="1"/>
</dbReference>
<sequence length="403" mass="45419">MSAILPRSAIPLPASRPPATARALLAMLPRLQRGQLLLTLPDGQQLRFGQPDGGPHAELQLHDWRACARILRSGDIGFAEALRDGWLASADLTALLRLVLQNEAVLTRTLFGGRLAGLVHRLRHWLHRNSRRGSARNIHAHYDLGNDFYALWLDDSQTYSSAWFDGDLRQDLGHAQAAKYQRIIDVLKLRRGMRILEIGCGWGGFLEHAAQRGLTVHGVTLSREQLALAQTRLAGLPSASVELCDYRDLRGRYDAIVSIEMFEAVGEAYWDGYMATLQRLLRPGGAALVQSITIDEARFARYRAGSDFIQQFVFPGGMLPSPQRFVAAAARRGLRCEDQLHFGADYAETLRRWHRAFEHRLHEVRAQGFDEAFIRIWRLYLAYCEAGFDEGRIGVAQFALRRD</sequence>
<dbReference type="GO" id="GO:0008168">
    <property type="term" value="F:methyltransferase activity"/>
    <property type="evidence" value="ECO:0007669"/>
    <property type="project" value="UniProtKB-KW"/>
</dbReference>
<dbReference type="SUPFAM" id="SSF53335">
    <property type="entry name" value="S-adenosyl-L-methionine-dependent methyltransferases"/>
    <property type="match status" value="1"/>
</dbReference>
<dbReference type="Proteomes" id="UP000809431">
    <property type="component" value="Unassembled WGS sequence"/>
</dbReference>
<reference evidence="6 7" key="1">
    <citation type="submission" date="2021-01" db="EMBL/GenBank/DDBJ databases">
        <title>Draft Genome Sequence and Polyhydroxyalkanoate Biosynthetic Potential of Jeongeupia naejangsanensis Type Strain DSM 24253.</title>
        <authorList>
            <person name="Turrini P."/>
            <person name="Artuso I."/>
            <person name="Lugli G.A."/>
            <person name="Frangipani E."/>
            <person name="Ventura M."/>
            <person name="Visca P."/>
        </authorList>
    </citation>
    <scope>NUCLEOTIDE SEQUENCE [LARGE SCALE GENOMIC DNA]</scope>
    <source>
        <strain evidence="6 7">DSM 24253</strain>
    </source>
</reference>
<organism evidence="6 7">
    <name type="scientific">Jeongeupia naejangsanensis</name>
    <dbReference type="NCBI Taxonomy" id="613195"/>
    <lineage>
        <taxon>Bacteria</taxon>
        <taxon>Pseudomonadati</taxon>
        <taxon>Pseudomonadota</taxon>
        <taxon>Betaproteobacteria</taxon>
        <taxon>Neisseriales</taxon>
        <taxon>Chitinibacteraceae</taxon>
        <taxon>Jeongeupia</taxon>
    </lineage>
</organism>
<proteinExistence type="inferred from homology"/>
<comment type="caution">
    <text evidence="6">The sequence shown here is derived from an EMBL/GenBank/DDBJ whole genome shotgun (WGS) entry which is preliminary data.</text>
</comment>
<accession>A0ABS2BNQ8</accession>
<dbReference type="InterPro" id="IPR050723">
    <property type="entry name" value="CFA/CMAS"/>
</dbReference>
<evidence type="ECO:0000256" key="4">
    <source>
        <dbReference type="ARBA" id="ARBA00022691"/>
    </source>
</evidence>
<keyword evidence="3" id="KW-0808">Transferase</keyword>
<evidence type="ECO:0000256" key="1">
    <source>
        <dbReference type="ARBA" id="ARBA00010815"/>
    </source>
</evidence>
<dbReference type="PIRSF" id="PIRSF003085">
    <property type="entry name" value="CMAS"/>
    <property type="match status" value="1"/>
</dbReference>
<dbReference type="PANTHER" id="PTHR43667">
    <property type="entry name" value="CYCLOPROPANE-FATTY-ACYL-PHOSPHOLIPID SYNTHASE"/>
    <property type="match status" value="1"/>
</dbReference>